<dbReference type="OrthoDB" id="9788260at2"/>
<dbReference type="InterPro" id="IPR051044">
    <property type="entry name" value="MAG_DAG_Lipase"/>
</dbReference>
<proteinExistence type="predicted"/>
<reference evidence="2 3" key="1">
    <citation type="submission" date="2018-09" db="EMBL/GenBank/DDBJ databases">
        <title>Phylogeny of the Shewanellaceae, and recommendation for two new genera, Pseudoshewanella and Parashewanella.</title>
        <authorList>
            <person name="Wang G."/>
        </authorList>
    </citation>
    <scope>NUCLEOTIDE SEQUENCE [LARGE SCALE GENOMIC DNA]</scope>
    <source>
        <strain evidence="2 3">KCTC 22492</strain>
    </source>
</reference>
<evidence type="ECO:0000313" key="2">
    <source>
        <dbReference type="EMBL" id="RJY16421.1"/>
    </source>
</evidence>
<dbReference type="SUPFAM" id="SSF53474">
    <property type="entry name" value="alpha/beta-Hydrolases"/>
    <property type="match status" value="1"/>
</dbReference>
<dbReference type="PANTHER" id="PTHR11614">
    <property type="entry name" value="PHOSPHOLIPASE-RELATED"/>
    <property type="match status" value="1"/>
</dbReference>
<dbReference type="AlphaFoldDB" id="A0A3A6UG52"/>
<feature type="domain" description="Serine aminopeptidase S33" evidence="1">
    <location>
        <begin position="51"/>
        <end position="306"/>
    </location>
</feature>
<sequence length="327" mass="37912">MEQQDRVMYSSEHALNTIEQLTFWRSVEHSQLQVSSDVTLAYCRVLHPYSDKAIVISNGRIESYEKYQELIFDLYQQGYSVYALDHRGQGKSTRLVDNPQLGHVDKFQDYVTDFSSFISQVVQADNHQQLFLLGHSMGCTVATLYLEHYPNVFDAAIFSAPMYGICLPLPRFFILWLAKRLDFTNQGKPFYVIGGRNYYPKPFENNSLTQSQPRYQWFRNLYQQFPQLQLGSPTHRWLVEALIAAKQCQSILASTTTPVLILQAKADTIVDNRAQDKCFAAMQQNSNQHQKVVFSDARHELFVENDTIRNQVLDSTFDFINRHSHQD</sequence>
<evidence type="ECO:0000313" key="3">
    <source>
        <dbReference type="Proteomes" id="UP000273022"/>
    </source>
</evidence>
<evidence type="ECO:0000259" key="1">
    <source>
        <dbReference type="Pfam" id="PF12146"/>
    </source>
</evidence>
<dbReference type="Proteomes" id="UP000273022">
    <property type="component" value="Unassembled WGS sequence"/>
</dbReference>
<dbReference type="Pfam" id="PF12146">
    <property type="entry name" value="Hydrolase_4"/>
    <property type="match status" value="1"/>
</dbReference>
<dbReference type="EMBL" id="QYYH01000047">
    <property type="protein sequence ID" value="RJY16421.1"/>
    <property type="molecule type" value="Genomic_DNA"/>
</dbReference>
<accession>A0A3A6UG52</accession>
<comment type="caution">
    <text evidence="2">The sequence shown here is derived from an EMBL/GenBank/DDBJ whole genome shotgun (WGS) entry which is preliminary data.</text>
</comment>
<name>A0A3A6UG52_9GAMM</name>
<dbReference type="InterPro" id="IPR029058">
    <property type="entry name" value="AB_hydrolase_fold"/>
</dbReference>
<dbReference type="RefSeq" id="WP_121853330.1">
    <property type="nucleotide sequence ID" value="NZ_CP037952.1"/>
</dbReference>
<keyword evidence="3" id="KW-1185">Reference proteome</keyword>
<dbReference type="InterPro" id="IPR022742">
    <property type="entry name" value="Hydrolase_4"/>
</dbReference>
<protein>
    <submittedName>
        <fullName evidence="2">Alpha/beta fold hydrolase</fullName>
    </submittedName>
</protein>
<organism evidence="2 3">
    <name type="scientific">Parashewanella spongiae</name>
    <dbReference type="NCBI Taxonomy" id="342950"/>
    <lineage>
        <taxon>Bacteria</taxon>
        <taxon>Pseudomonadati</taxon>
        <taxon>Pseudomonadota</taxon>
        <taxon>Gammaproteobacteria</taxon>
        <taxon>Alteromonadales</taxon>
        <taxon>Shewanellaceae</taxon>
        <taxon>Parashewanella</taxon>
    </lineage>
</organism>
<keyword evidence="2" id="KW-0378">Hydrolase</keyword>
<dbReference type="GO" id="GO:0016787">
    <property type="term" value="F:hydrolase activity"/>
    <property type="evidence" value="ECO:0007669"/>
    <property type="project" value="UniProtKB-KW"/>
</dbReference>
<dbReference type="Gene3D" id="3.40.50.1820">
    <property type="entry name" value="alpha/beta hydrolase"/>
    <property type="match status" value="1"/>
</dbReference>
<gene>
    <name evidence="2" type="ORF">D5R81_09035</name>
</gene>